<evidence type="ECO:0000313" key="2">
    <source>
        <dbReference type="EMBL" id="CAG8446588.1"/>
    </source>
</evidence>
<name>A0A9N8VCQ3_9GLOM</name>
<reference evidence="2" key="1">
    <citation type="submission" date="2021-06" db="EMBL/GenBank/DDBJ databases">
        <authorList>
            <person name="Kallberg Y."/>
            <person name="Tangrot J."/>
            <person name="Rosling A."/>
        </authorList>
    </citation>
    <scope>NUCLEOTIDE SEQUENCE</scope>
    <source>
        <strain evidence="2">MA453B</strain>
    </source>
</reference>
<keyword evidence="1" id="KW-0472">Membrane</keyword>
<feature type="transmembrane region" description="Helical" evidence="1">
    <location>
        <begin position="7"/>
        <end position="28"/>
    </location>
</feature>
<proteinExistence type="predicted"/>
<feature type="transmembrane region" description="Helical" evidence="1">
    <location>
        <begin position="56"/>
        <end position="79"/>
    </location>
</feature>
<dbReference type="EMBL" id="CAJVPY010000049">
    <property type="protein sequence ID" value="CAG8446588.1"/>
    <property type="molecule type" value="Genomic_DNA"/>
</dbReference>
<keyword evidence="3" id="KW-1185">Reference proteome</keyword>
<keyword evidence="1" id="KW-1133">Transmembrane helix</keyword>
<gene>
    <name evidence="2" type="ORF">DERYTH_LOCUS249</name>
</gene>
<dbReference type="Proteomes" id="UP000789405">
    <property type="component" value="Unassembled WGS sequence"/>
</dbReference>
<evidence type="ECO:0000256" key="1">
    <source>
        <dbReference type="SAM" id="Phobius"/>
    </source>
</evidence>
<organism evidence="2 3">
    <name type="scientific">Dentiscutata erythropus</name>
    <dbReference type="NCBI Taxonomy" id="1348616"/>
    <lineage>
        <taxon>Eukaryota</taxon>
        <taxon>Fungi</taxon>
        <taxon>Fungi incertae sedis</taxon>
        <taxon>Mucoromycota</taxon>
        <taxon>Glomeromycotina</taxon>
        <taxon>Glomeromycetes</taxon>
        <taxon>Diversisporales</taxon>
        <taxon>Gigasporaceae</taxon>
        <taxon>Dentiscutata</taxon>
    </lineage>
</organism>
<feature type="non-terminal residue" evidence="2">
    <location>
        <position position="1"/>
    </location>
</feature>
<evidence type="ECO:0000313" key="3">
    <source>
        <dbReference type="Proteomes" id="UP000789405"/>
    </source>
</evidence>
<protein>
    <submittedName>
        <fullName evidence="2">20832_t:CDS:1</fullName>
    </submittedName>
</protein>
<dbReference type="AlphaFoldDB" id="A0A9N8VCQ3"/>
<keyword evidence="1" id="KW-0812">Transmembrane</keyword>
<comment type="caution">
    <text evidence="2">The sequence shown here is derived from an EMBL/GenBank/DDBJ whole genome shotgun (WGS) entry which is preliminary data.</text>
</comment>
<accession>A0A9N8VCQ3</accession>
<sequence length="122" mass="13507">HKIMQLSAGVCLSVISLLSFVAGSIWFVSSLKNGVEPVHSTQPETYSSETYSSETFSVISLAFSSLSLIFFIISTIYVCRIYYLTREVETSVVEINEANAIFPEQSTLNALAMKFSKNLGIY</sequence>